<dbReference type="InterPro" id="IPR010402">
    <property type="entry name" value="CCT_domain"/>
</dbReference>
<dbReference type="PANTHER" id="PTHR31319">
    <property type="entry name" value="ZINC FINGER PROTEIN CONSTANS-LIKE 4"/>
    <property type="match status" value="1"/>
</dbReference>
<evidence type="ECO:0000256" key="3">
    <source>
        <dbReference type="PROSITE-ProRule" id="PRU00357"/>
    </source>
</evidence>
<reference evidence="6 7" key="1">
    <citation type="journal article" date="2023" name="Life. Sci Alliance">
        <title>Evolutionary insights into 3D genome organization and epigenetic landscape of Vigna mungo.</title>
        <authorList>
            <person name="Junaid A."/>
            <person name="Singh B."/>
            <person name="Bhatia S."/>
        </authorList>
    </citation>
    <scope>NUCLEOTIDE SEQUENCE [LARGE SCALE GENOMIC DNA]</scope>
    <source>
        <strain evidence="6">Urdbean</strain>
    </source>
</reference>
<evidence type="ECO:0000313" key="6">
    <source>
        <dbReference type="EMBL" id="WVY96482.1"/>
    </source>
</evidence>
<dbReference type="EMBL" id="CP144692">
    <property type="protein sequence ID" value="WVY96482.1"/>
    <property type="molecule type" value="Genomic_DNA"/>
</dbReference>
<dbReference type="PANTHER" id="PTHR31319:SF110">
    <property type="entry name" value="CCT MOTIF FAMILY PROTEIN"/>
    <property type="match status" value="1"/>
</dbReference>
<dbReference type="Proteomes" id="UP001374535">
    <property type="component" value="Chromosome 9"/>
</dbReference>
<feature type="region of interest" description="Disordered" evidence="4">
    <location>
        <begin position="1"/>
        <end position="22"/>
    </location>
</feature>
<dbReference type="Pfam" id="PF06203">
    <property type="entry name" value="CCT"/>
    <property type="match status" value="1"/>
</dbReference>
<dbReference type="GO" id="GO:0003700">
    <property type="term" value="F:DNA-binding transcription factor activity"/>
    <property type="evidence" value="ECO:0007669"/>
    <property type="project" value="TreeGrafter"/>
</dbReference>
<keyword evidence="7" id="KW-1185">Reference proteome</keyword>
<feature type="region of interest" description="Disordered" evidence="4">
    <location>
        <begin position="390"/>
        <end position="417"/>
    </location>
</feature>
<evidence type="ECO:0000256" key="4">
    <source>
        <dbReference type="SAM" id="MobiDB-lite"/>
    </source>
</evidence>
<organism evidence="6 7">
    <name type="scientific">Vigna mungo</name>
    <name type="common">Black gram</name>
    <name type="synonym">Phaseolus mungo</name>
    <dbReference type="NCBI Taxonomy" id="3915"/>
    <lineage>
        <taxon>Eukaryota</taxon>
        <taxon>Viridiplantae</taxon>
        <taxon>Streptophyta</taxon>
        <taxon>Embryophyta</taxon>
        <taxon>Tracheophyta</taxon>
        <taxon>Spermatophyta</taxon>
        <taxon>Magnoliopsida</taxon>
        <taxon>eudicotyledons</taxon>
        <taxon>Gunneridae</taxon>
        <taxon>Pentapetalae</taxon>
        <taxon>rosids</taxon>
        <taxon>fabids</taxon>
        <taxon>Fabales</taxon>
        <taxon>Fabaceae</taxon>
        <taxon>Papilionoideae</taxon>
        <taxon>50 kb inversion clade</taxon>
        <taxon>NPAAA clade</taxon>
        <taxon>indigoferoid/millettioid clade</taxon>
        <taxon>Phaseoleae</taxon>
        <taxon>Vigna</taxon>
    </lineage>
</organism>
<keyword evidence="2 3" id="KW-0539">Nucleus</keyword>
<dbReference type="GO" id="GO:0009909">
    <property type="term" value="P:regulation of flower development"/>
    <property type="evidence" value="ECO:0007669"/>
    <property type="project" value="InterPro"/>
</dbReference>
<accession>A0AAQ3MSB6</accession>
<dbReference type="PROSITE" id="PS51017">
    <property type="entry name" value="CCT"/>
    <property type="match status" value="1"/>
</dbReference>
<evidence type="ECO:0000259" key="5">
    <source>
        <dbReference type="PROSITE" id="PS51017"/>
    </source>
</evidence>
<proteinExistence type="predicted"/>
<dbReference type="AlphaFoldDB" id="A0AAQ3MSB6"/>
<dbReference type="GO" id="GO:0005634">
    <property type="term" value="C:nucleus"/>
    <property type="evidence" value="ECO:0007669"/>
    <property type="project" value="UniProtKB-SubCell"/>
</dbReference>
<feature type="region of interest" description="Disordered" evidence="4">
    <location>
        <begin position="274"/>
        <end position="307"/>
    </location>
</feature>
<feature type="domain" description="CCT" evidence="5">
    <location>
        <begin position="353"/>
        <end position="395"/>
    </location>
</feature>
<evidence type="ECO:0000256" key="1">
    <source>
        <dbReference type="ARBA" id="ARBA00004123"/>
    </source>
</evidence>
<gene>
    <name evidence="6" type="ORF">V8G54_028633</name>
</gene>
<evidence type="ECO:0000313" key="7">
    <source>
        <dbReference type="Proteomes" id="UP001374535"/>
    </source>
</evidence>
<protein>
    <recommendedName>
        <fullName evidence="5">CCT domain-containing protein</fullName>
    </recommendedName>
</protein>
<comment type="subcellular location">
    <subcellularLocation>
        <location evidence="1 3">Nucleus</location>
    </subcellularLocation>
</comment>
<evidence type="ECO:0000256" key="2">
    <source>
        <dbReference type="ARBA" id="ARBA00023242"/>
    </source>
</evidence>
<name>A0AAQ3MSB6_VIGMU</name>
<sequence>MLQDVFDQPLPPKAEPQQQVPIEEISSPFSSARIFEFCNAEFFPEALPNSEVTSSSNCCYEENSSYATTNKSLTVDVENKLNSNSNTVTTPTSITTTNNNTTNSSNLSIILDPQDEMDNNDIAASIDFSLSPSFNVPPFLPVTSQQEQFDFSYVQPQVQLPAFSVVEGFSQYPTDPVAPPLMGAPLPSVFEEDCISSVSSYVPLNPSSPCTYLSPGMPPYMPTGPLTSALSTDSSGYFGGNILLGSELQTQELEYQGENGRMYCTDSIQRVFNPPDLQVSSPKGRSSKALGTESQQLVPGGGSSATLTPEISNLEDSSFKVGKLSVEQRKEKINRYMKKRNERNFSKKIKVLLAYKPLHIAYFQVQLTMQPNVQYACRKTLADSRPRVRGRFAKNDDFGETNRTTSSNHEDDDEEEVVVKDEDDMVDSSDIFAHISGVNSFKCNYSIQSWI</sequence>
<dbReference type="InterPro" id="IPR045281">
    <property type="entry name" value="CONSTANS-like"/>
</dbReference>